<comment type="subunit">
    <text evidence="4">Homotrimer.</text>
</comment>
<reference evidence="13 14" key="1">
    <citation type="journal article" date="2009" name="Environ. Microbiol.">
        <title>Genome sequence of Desulfobacterium autotrophicum HRM2, a marine sulfate reducer oxidizing organic carbon completely to carbon dioxide.</title>
        <authorList>
            <person name="Strittmatter A.W."/>
            <person name="Liesegang H."/>
            <person name="Rabus R."/>
            <person name="Decker I."/>
            <person name="Amann J."/>
            <person name="Andres S."/>
            <person name="Henne A."/>
            <person name="Fricke W.F."/>
            <person name="Martinez-Arias R."/>
            <person name="Bartels D."/>
            <person name="Goesmann A."/>
            <person name="Krause L."/>
            <person name="Puehler A."/>
            <person name="Klenk H.P."/>
            <person name="Richter M."/>
            <person name="Schuler M."/>
            <person name="Gloeckner F.O."/>
            <person name="Meyerdierks A."/>
            <person name="Gottschalk G."/>
            <person name="Amann R."/>
        </authorList>
    </citation>
    <scope>NUCLEOTIDE SEQUENCE [LARGE SCALE GENOMIC DNA]</scope>
    <source>
        <strain evidence="14">ATCC 43914 / DSM 3382 / HRM2</strain>
    </source>
</reference>
<dbReference type="Gene3D" id="2.40.30.20">
    <property type="match status" value="2"/>
</dbReference>
<dbReference type="eggNOG" id="COG0307">
    <property type="taxonomic scope" value="Bacteria"/>
</dbReference>
<evidence type="ECO:0000256" key="7">
    <source>
        <dbReference type="ARBA" id="ARBA00022619"/>
    </source>
</evidence>
<dbReference type="FunFam" id="2.40.30.20:FF:000004">
    <property type="entry name" value="Riboflavin synthase, alpha subunit"/>
    <property type="match status" value="1"/>
</dbReference>
<keyword evidence="7" id="KW-0686">Riboflavin biosynthesis</keyword>
<dbReference type="PANTHER" id="PTHR21098">
    <property type="entry name" value="RIBOFLAVIN SYNTHASE ALPHA CHAIN"/>
    <property type="match status" value="1"/>
</dbReference>
<feature type="repeat" description="Lumazine-binding" evidence="11">
    <location>
        <begin position="1"/>
        <end position="96"/>
    </location>
</feature>
<evidence type="ECO:0000256" key="11">
    <source>
        <dbReference type="PROSITE-ProRule" id="PRU00524"/>
    </source>
</evidence>
<evidence type="ECO:0000256" key="6">
    <source>
        <dbReference type="ARBA" id="ARBA00013950"/>
    </source>
</evidence>
<dbReference type="NCBIfam" id="NF006767">
    <property type="entry name" value="PRK09289.1"/>
    <property type="match status" value="1"/>
</dbReference>
<keyword evidence="9" id="KW-0677">Repeat</keyword>
<keyword evidence="8 13" id="KW-0808">Transferase</keyword>
<organism evidence="13 14">
    <name type="scientific">Desulforapulum autotrophicum (strain ATCC 43914 / DSM 3382 / VKM B-1955 / HRM2)</name>
    <name type="common">Desulfobacterium autotrophicum</name>
    <dbReference type="NCBI Taxonomy" id="177437"/>
    <lineage>
        <taxon>Bacteria</taxon>
        <taxon>Pseudomonadati</taxon>
        <taxon>Thermodesulfobacteriota</taxon>
        <taxon>Desulfobacteria</taxon>
        <taxon>Desulfobacterales</taxon>
        <taxon>Desulfobacteraceae</taxon>
        <taxon>Desulforapulum</taxon>
    </lineage>
</organism>
<protein>
    <recommendedName>
        <fullName evidence="6 10">Riboflavin synthase</fullName>
        <ecNumber evidence="5 10">2.5.1.9</ecNumber>
    </recommendedName>
</protein>
<comment type="pathway">
    <text evidence="3">Cofactor biosynthesis; riboflavin biosynthesis; riboflavin from 2-hydroxy-3-oxobutyl phosphate and 5-amino-6-(D-ribitylamino)uracil: step 2/2.</text>
</comment>
<dbReference type="InterPro" id="IPR023366">
    <property type="entry name" value="ATP_synth_asu-like_sf"/>
</dbReference>
<dbReference type="STRING" id="177437.HRM2_31260"/>
<dbReference type="GO" id="GO:0004746">
    <property type="term" value="F:riboflavin synthase activity"/>
    <property type="evidence" value="ECO:0007669"/>
    <property type="project" value="UniProtKB-UniRule"/>
</dbReference>
<dbReference type="RefSeq" id="WP_015904971.1">
    <property type="nucleotide sequence ID" value="NC_012108.1"/>
</dbReference>
<keyword evidence="14" id="KW-1185">Reference proteome</keyword>
<feature type="repeat" description="Lumazine-binding" evidence="11">
    <location>
        <begin position="97"/>
        <end position="193"/>
    </location>
</feature>
<dbReference type="EC" id="2.5.1.9" evidence="5 10"/>
<evidence type="ECO:0000256" key="9">
    <source>
        <dbReference type="ARBA" id="ARBA00022737"/>
    </source>
</evidence>
<feature type="domain" description="Lumazine-binding" evidence="12">
    <location>
        <begin position="97"/>
        <end position="193"/>
    </location>
</feature>
<evidence type="ECO:0000256" key="10">
    <source>
        <dbReference type="NCBIfam" id="TIGR00187"/>
    </source>
</evidence>
<name>C0QKW9_DESAH</name>
<evidence type="ECO:0000259" key="12">
    <source>
        <dbReference type="PROSITE" id="PS51177"/>
    </source>
</evidence>
<dbReference type="PROSITE" id="PS51177">
    <property type="entry name" value="LUMAZINE_BIND"/>
    <property type="match status" value="2"/>
</dbReference>
<dbReference type="KEGG" id="dat:HRM2_31260"/>
<dbReference type="Pfam" id="PF00677">
    <property type="entry name" value="Lum_binding"/>
    <property type="match status" value="2"/>
</dbReference>
<evidence type="ECO:0000256" key="5">
    <source>
        <dbReference type="ARBA" id="ARBA00012827"/>
    </source>
</evidence>
<proteinExistence type="predicted"/>
<evidence type="ECO:0000256" key="2">
    <source>
        <dbReference type="ARBA" id="ARBA00002803"/>
    </source>
</evidence>
<evidence type="ECO:0000313" key="14">
    <source>
        <dbReference type="Proteomes" id="UP000000442"/>
    </source>
</evidence>
<accession>C0QKW9</accession>
<evidence type="ECO:0000256" key="4">
    <source>
        <dbReference type="ARBA" id="ARBA00011233"/>
    </source>
</evidence>
<dbReference type="FunFam" id="2.40.30.20:FF:000003">
    <property type="entry name" value="Riboflavin synthase, alpha subunit"/>
    <property type="match status" value="1"/>
</dbReference>
<dbReference type="Proteomes" id="UP000000442">
    <property type="component" value="Chromosome"/>
</dbReference>
<dbReference type="PANTHER" id="PTHR21098:SF12">
    <property type="entry name" value="RIBOFLAVIN SYNTHASE"/>
    <property type="match status" value="1"/>
</dbReference>
<dbReference type="HOGENOM" id="CLU_034388_2_0_7"/>
<dbReference type="OrthoDB" id="9788537at2"/>
<evidence type="ECO:0000256" key="1">
    <source>
        <dbReference type="ARBA" id="ARBA00000968"/>
    </source>
</evidence>
<dbReference type="CDD" id="cd00402">
    <property type="entry name" value="Riboflavin_synthase_like"/>
    <property type="match status" value="1"/>
</dbReference>
<dbReference type="AlphaFoldDB" id="C0QKW9"/>
<dbReference type="InterPro" id="IPR001783">
    <property type="entry name" value="Lumazine-bd"/>
</dbReference>
<feature type="domain" description="Lumazine-binding" evidence="12">
    <location>
        <begin position="1"/>
        <end position="96"/>
    </location>
</feature>
<evidence type="ECO:0000256" key="3">
    <source>
        <dbReference type="ARBA" id="ARBA00004887"/>
    </source>
</evidence>
<dbReference type="GO" id="GO:0009231">
    <property type="term" value="P:riboflavin biosynthetic process"/>
    <property type="evidence" value="ECO:0007669"/>
    <property type="project" value="UniProtKB-KW"/>
</dbReference>
<dbReference type="PIRSF" id="PIRSF000498">
    <property type="entry name" value="Riboflavin_syn_A"/>
    <property type="match status" value="1"/>
</dbReference>
<dbReference type="InterPro" id="IPR017938">
    <property type="entry name" value="Riboflavin_synthase-like_b-brl"/>
</dbReference>
<sequence>MFTGIIEGAGTLKKIQPNGEGKRLAIQTGMDLEGTKIGDSIAVNGACLTVVSLSNSVFEVDMAPETVSRTTFKSLLPGARLNLERALRLSDRLDGHLVSGHIDATGSVVSKTVKSNAVIVTIGIPETLGDEIIEKGSVAIDGISLTINRCSHKDFDVSVIPHTAKITTIGTARVGDSVNIETDMIGKYVNRFLKQKVTDTTAGTGNHSGSITRELLAKKGFL</sequence>
<comment type="function">
    <text evidence="2">Catalyzes the dismutation of two molecules of 6,7-dimethyl-8-ribityllumazine, resulting in the formation of riboflavin and 5-amino-6-(D-ribitylamino)uracil.</text>
</comment>
<evidence type="ECO:0000313" key="13">
    <source>
        <dbReference type="EMBL" id="ACN16209.1"/>
    </source>
</evidence>
<evidence type="ECO:0000256" key="8">
    <source>
        <dbReference type="ARBA" id="ARBA00022679"/>
    </source>
</evidence>
<gene>
    <name evidence="13" type="primary">ribE</name>
    <name evidence="13" type="ordered locus">HRM2_31260</name>
</gene>
<dbReference type="EMBL" id="CP001087">
    <property type="protein sequence ID" value="ACN16209.1"/>
    <property type="molecule type" value="Genomic_DNA"/>
</dbReference>
<dbReference type="SUPFAM" id="SSF63380">
    <property type="entry name" value="Riboflavin synthase domain-like"/>
    <property type="match status" value="2"/>
</dbReference>
<comment type="catalytic activity">
    <reaction evidence="1">
        <text>2 6,7-dimethyl-8-(1-D-ribityl)lumazine + H(+) = 5-amino-6-(D-ribitylamino)uracil + riboflavin</text>
        <dbReference type="Rhea" id="RHEA:20772"/>
        <dbReference type="ChEBI" id="CHEBI:15378"/>
        <dbReference type="ChEBI" id="CHEBI:15934"/>
        <dbReference type="ChEBI" id="CHEBI:57986"/>
        <dbReference type="ChEBI" id="CHEBI:58201"/>
        <dbReference type="EC" id="2.5.1.9"/>
    </reaction>
</comment>
<dbReference type="NCBIfam" id="TIGR00187">
    <property type="entry name" value="ribE"/>
    <property type="match status" value="1"/>
</dbReference>
<dbReference type="InterPro" id="IPR026017">
    <property type="entry name" value="Lumazine-bd_dom"/>
</dbReference>